<evidence type="ECO:0000256" key="3">
    <source>
        <dbReference type="ARBA" id="ARBA00022840"/>
    </source>
</evidence>
<protein>
    <submittedName>
        <fullName evidence="7">Unannotated protein</fullName>
    </submittedName>
</protein>
<dbReference type="AlphaFoldDB" id="A0A6J7FII2"/>
<feature type="domain" description="ABC transporter" evidence="6">
    <location>
        <begin position="420"/>
        <end position="624"/>
    </location>
</feature>
<dbReference type="InterPro" id="IPR027417">
    <property type="entry name" value="P-loop_NTPase"/>
</dbReference>
<dbReference type="InterPro" id="IPR003593">
    <property type="entry name" value="AAA+_ATPase"/>
</dbReference>
<dbReference type="EMBL" id="CAFBMB010000027">
    <property type="protein sequence ID" value="CAB4893255.1"/>
    <property type="molecule type" value="Genomic_DNA"/>
</dbReference>
<dbReference type="Pfam" id="PF00005">
    <property type="entry name" value="ABC_tran"/>
    <property type="match status" value="1"/>
</dbReference>
<keyword evidence="2" id="KW-0547">Nucleotide-binding</keyword>
<dbReference type="InterPro" id="IPR050095">
    <property type="entry name" value="ECF_ABC_transporter_ATP-bd"/>
</dbReference>
<name>A0A6J7FII2_9ZZZZ</name>
<dbReference type="InterPro" id="IPR003439">
    <property type="entry name" value="ABC_transporter-like_ATP-bd"/>
</dbReference>
<evidence type="ECO:0000256" key="2">
    <source>
        <dbReference type="ARBA" id="ARBA00022741"/>
    </source>
</evidence>
<dbReference type="Pfam" id="PF13304">
    <property type="entry name" value="AAA_21"/>
    <property type="match status" value="1"/>
</dbReference>
<evidence type="ECO:0000259" key="6">
    <source>
        <dbReference type="PROSITE" id="PS50893"/>
    </source>
</evidence>
<keyword evidence="5" id="KW-1133">Transmembrane helix</keyword>
<keyword evidence="5" id="KW-0472">Membrane</keyword>
<accession>A0A6J7FII2</accession>
<feature type="transmembrane region" description="Helical" evidence="5">
    <location>
        <begin position="17"/>
        <end position="36"/>
    </location>
</feature>
<dbReference type="GO" id="GO:0043190">
    <property type="term" value="C:ATP-binding cassette (ABC) transporter complex"/>
    <property type="evidence" value="ECO:0007669"/>
    <property type="project" value="TreeGrafter"/>
</dbReference>
<reference evidence="7" key="1">
    <citation type="submission" date="2020-05" db="EMBL/GenBank/DDBJ databases">
        <authorList>
            <person name="Chiriac C."/>
            <person name="Salcher M."/>
            <person name="Ghai R."/>
            <person name="Kavagutti S V."/>
        </authorList>
    </citation>
    <scope>NUCLEOTIDE SEQUENCE</scope>
</reference>
<dbReference type="GO" id="GO:0016887">
    <property type="term" value="F:ATP hydrolysis activity"/>
    <property type="evidence" value="ECO:0007669"/>
    <property type="project" value="InterPro"/>
</dbReference>
<feature type="domain" description="ABC transporter" evidence="6">
    <location>
        <begin position="190"/>
        <end position="429"/>
    </location>
</feature>
<keyword evidence="1" id="KW-0813">Transport</keyword>
<dbReference type="PANTHER" id="PTHR43553">
    <property type="entry name" value="HEAVY METAL TRANSPORTER"/>
    <property type="match status" value="1"/>
</dbReference>
<evidence type="ECO:0000313" key="7">
    <source>
        <dbReference type="EMBL" id="CAB4893255.1"/>
    </source>
</evidence>
<keyword evidence="5" id="KW-0812">Transmembrane</keyword>
<organism evidence="7">
    <name type="scientific">freshwater metagenome</name>
    <dbReference type="NCBI Taxonomy" id="449393"/>
    <lineage>
        <taxon>unclassified sequences</taxon>
        <taxon>metagenomes</taxon>
        <taxon>ecological metagenomes</taxon>
    </lineage>
</organism>
<dbReference type="CDD" id="cd03225">
    <property type="entry name" value="ABC_cobalt_CbiO_domain1"/>
    <property type="match status" value="1"/>
</dbReference>
<dbReference type="GO" id="GO:0042626">
    <property type="term" value="F:ATPase-coupled transmembrane transporter activity"/>
    <property type="evidence" value="ECO:0007669"/>
    <property type="project" value="TreeGrafter"/>
</dbReference>
<sequence length="639" mass="67821">MLITATHRSARWQPLRVSLWVALFFVIGRVIFRVVFGGASGSGSALPSIARIDLPGFFSSVHLFGPVTLGGISQSVMTAVPVAAFIVASGLLFSLIDIRRLLLRTRRWGGGTASLSAVLIALAVLPQLRQTAARRARARRLRARRPGLSGTIAPLVGSTVERASALAASLEARGFLNASRLSEPDCAAPVRAQSLSLRLENGRLLLRDVTFTLTPGTLTLVTGATGAGKTTLLRAMTGLFESFDHGTVTGDVSLGGINRRGLSARATADFVAYVPQDVRSSFAGVSVAEEIGLVLALRGQHRDAIDARVSLLAREMRLSHLLERPVDNLSTGEATLVALAAALVGEPSIVLIDEPFADLDEDALGRVAQLLARLAHETGITFVIAEHRTERLQALAHARLHISDGNIERVDVTAAIQVAAREVPQPDKDASPVLAVVGPNGSGKTSLLWKLALPRGALAPGVRLVPDNPVDLFDRESVAEECRAQDARQKRASHTIRTPDVSSLHVVSSLLGSTVDLNAHPRDLSTGQQRALAIALQLQSRPQYLLIDEPTRGLDDDARYELVALLARVRDRGTQVVIATHDHDFVRLLDARVIPVALAASVSTVASLSNLLPAAPSSTRGAATAAHDSVSARTKVTSS</sequence>
<keyword evidence="3" id="KW-0067">ATP-binding</keyword>
<dbReference type="Gene3D" id="3.40.50.300">
    <property type="entry name" value="P-loop containing nucleotide triphosphate hydrolases"/>
    <property type="match status" value="2"/>
</dbReference>
<feature type="transmembrane region" description="Helical" evidence="5">
    <location>
        <begin position="76"/>
        <end position="96"/>
    </location>
</feature>
<dbReference type="PROSITE" id="PS50893">
    <property type="entry name" value="ABC_TRANSPORTER_2"/>
    <property type="match status" value="2"/>
</dbReference>
<evidence type="ECO:0000256" key="1">
    <source>
        <dbReference type="ARBA" id="ARBA00022448"/>
    </source>
</evidence>
<feature type="transmembrane region" description="Helical" evidence="5">
    <location>
        <begin position="108"/>
        <end position="128"/>
    </location>
</feature>
<evidence type="ECO:0000256" key="4">
    <source>
        <dbReference type="SAM" id="MobiDB-lite"/>
    </source>
</evidence>
<dbReference type="SUPFAM" id="SSF52540">
    <property type="entry name" value="P-loop containing nucleoside triphosphate hydrolases"/>
    <property type="match status" value="2"/>
</dbReference>
<dbReference type="GO" id="GO:0005524">
    <property type="term" value="F:ATP binding"/>
    <property type="evidence" value="ECO:0007669"/>
    <property type="project" value="UniProtKB-KW"/>
</dbReference>
<dbReference type="InterPro" id="IPR015856">
    <property type="entry name" value="ABC_transpr_CbiO/EcfA_su"/>
</dbReference>
<dbReference type="InterPro" id="IPR003959">
    <property type="entry name" value="ATPase_AAA_core"/>
</dbReference>
<gene>
    <name evidence="7" type="ORF">UFOPK3516_00536</name>
</gene>
<feature type="region of interest" description="Disordered" evidence="4">
    <location>
        <begin position="616"/>
        <end position="639"/>
    </location>
</feature>
<dbReference type="SMART" id="SM00382">
    <property type="entry name" value="AAA"/>
    <property type="match status" value="2"/>
</dbReference>
<evidence type="ECO:0000256" key="5">
    <source>
        <dbReference type="SAM" id="Phobius"/>
    </source>
</evidence>
<proteinExistence type="predicted"/>